<dbReference type="PANTHER" id="PTHR47089">
    <property type="entry name" value="ABC TRANSPORTER, PERMEASE PROTEIN"/>
    <property type="match status" value="1"/>
</dbReference>
<feature type="transmembrane region" description="Helical" evidence="6">
    <location>
        <begin position="240"/>
        <end position="267"/>
    </location>
</feature>
<feature type="transmembrane region" description="Helical" evidence="6">
    <location>
        <begin position="114"/>
        <end position="134"/>
    </location>
</feature>
<feature type="transmembrane region" description="Helical" evidence="6">
    <location>
        <begin position="200"/>
        <end position="219"/>
    </location>
</feature>
<feature type="transmembrane region" description="Helical" evidence="6">
    <location>
        <begin position="298"/>
        <end position="319"/>
    </location>
</feature>
<dbReference type="InterPro" id="IPR001851">
    <property type="entry name" value="ABC_transp_permease"/>
</dbReference>
<gene>
    <name evidence="8" type="ORF">UFOPK2656_00829</name>
    <name evidence="9" type="ORF">UFOPK3267_02028</name>
    <name evidence="10" type="ORF">UFOPK3651_00412</name>
    <name evidence="7" type="ORF">UFOPK4189_00163</name>
</gene>
<keyword evidence="5 6" id="KW-0472">Membrane</keyword>
<feature type="transmembrane region" description="Helical" evidence="6">
    <location>
        <begin position="331"/>
        <end position="350"/>
    </location>
</feature>
<evidence type="ECO:0000313" key="7">
    <source>
        <dbReference type="EMBL" id="CAB4362389.1"/>
    </source>
</evidence>
<dbReference type="EMBL" id="CAESGF010000001">
    <property type="protein sequence ID" value="CAB4362389.1"/>
    <property type="molecule type" value="Genomic_DNA"/>
</dbReference>
<evidence type="ECO:0000313" key="10">
    <source>
        <dbReference type="EMBL" id="CAB4914131.1"/>
    </source>
</evidence>
<reference evidence="7" key="1">
    <citation type="submission" date="2020-05" db="EMBL/GenBank/DDBJ databases">
        <authorList>
            <person name="Chiriac C."/>
            <person name="Salcher M."/>
            <person name="Ghai R."/>
            <person name="Kavagutti S V."/>
        </authorList>
    </citation>
    <scope>NUCLEOTIDE SEQUENCE</scope>
</reference>
<dbReference type="Pfam" id="PF02653">
    <property type="entry name" value="BPD_transp_2"/>
    <property type="match status" value="1"/>
</dbReference>
<evidence type="ECO:0000256" key="2">
    <source>
        <dbReference type="ARBA" id="ARBA00022475"/>
    </source>
</evidence>
<evidence type="ECO:0000256" key="6">
    <source>
        <dbReference type="SAM" id="Phobius"/>
    </source>
</evidence>
<dbReference type="AlphaFoldDB" id="A0A6J6A307"/>
<feature type="transmembrane region" description="Helical" evidence="6">
    <location>
        <begin position="12"/>
        <end position="39"/>
    </location>
</feature>
<dbReference type="EMBL" id="CAFBMT010000002">
    <property type="protein sequence ID" value="CAB4914131.1"/>
    <property type="molecule type" value="Genomic_DNA"/>
</dbReference>
<keyword evidence="2" id="KW-1003">Cell membrane</keyword>
<dbReference type="GO" id="GO:0005886">
    <property type="term" value="C:plasma membrane"/>
    <property type="evidence" value="ECO:0007669"/>
    <property type="project" value="UniProtKB-SubCell"/>
</dbReference>
<feature type="transmembrane region" description="Helical" evidence="6">
    <location>
        <begin position="59"/>
        <end position="79"/>
    </location>
</feature>
<proteinExistence type="predicted"/>
<dbReference type="EMBL" id="CAEZYF010000004">
    <property type="protein sequence ID" value="CAB4713546.1"/>
    <property type="molecule type" value="Genomic_DNA"/>
</dbReference>
<feature type="transmembrane region" description="Helical" evidence="6">
    <location>
        <begin position="146"/>
        <end position="168"/>
    </location>
</feature>
<evidence type="ECO:0000256" key="4">
    <source>
        <dbReference type="ARBA" id="ARBA00022989"/>
    </source>
</evidence>
<keyword evidence="3 6" id="KW-0812">Transmembrane</keyword>
<evidence type="ECO:0000313" key="8">
    <source>
        <dbReference type="EMBL" id="CAB4713546.1"/>
    </source>
</evidence>
<evidence type="ECO:0000256" key="5">
    <source>
        <dbReference type="ARBA" id="ARBA00023136"/>
    </source>
</evidence>
<sequence length="373" mass="38477">MTRPDPQRLRRTMALVGLYVLSVVIALTLAAVLIAITGGPWQKVLKALLDGSLLKPGRWGDTLAGATPLLVVALGAIIATRAGLVNIGQEGQLTVGAAAAAVVCTSFSGPFALVAGLVAGVVGGAVWAALAALLKFGRKVPEVITTLLLVFVASQGTGYLLTRTFLLLDPDPNKPNRSQTSAQLGTSTRIGRIHLFGNEIPWTVVGALVLAIVVSVVLHRTVWGFRLTVLGRNARTAQRIGVPVVIAGATALALSGGVAGLAGAVMLTSGSANFRLTPGFSNNVGWEGLLVALVARNRPLMCIPVAFVFGALRTGAGFLASTGVERSIVDVVRALLVLAMLVPPAILALWERRTSPPPAPVSTDEPIVSVVTA</sequence>
<dbReference type="PANTHER" id="PTHR47089:SF1">
    <property type="entry name" value="GUANOSINE ABC TRANSPORTER PERMEASE PROTEIN NUPP"/>
    <property type="match status" value="1"/>
</dbReference>
<dbReference type="GO" id="GO:0022857">
    <property type="term" value="F:transmembrane transporter activity"/>
    <property type="evidence" value="ECO:0007669"/>
    <property type="project" value="InterPro"/>
</dbReference>
<protein>
    <submittedName>
        <fullName evidence="7">Unannotated protein</fullName>
    </submittedName>
</protein>
<evidence type="ECO:0000256" key="1">
    <source>
        <dbReference type="ARBA" id="ARBA00004651"/>
    </source>
</evidence>
<organism evidence="7">
    <name type="scientific">freshwater metagenome</name>
    <dbReference type="NCBI Taxonomy" id="449393"/>
    <lineage>
        <taxon>unclassified sequences</taxon>
        <taxon>metagenomes</taxon>
        <taxon>ecological metagenomes</taxon>
    </lineage>
</organism>
<accession>A0A6J6A307</accession>
<name>A0A6J6A307_9ZZZZ</name>
<evidence type="ECO:0000313" key="9">
    <source>
        <dbReference type="EMBL" id="CAB4852342.1"/>
    </source>
</evidence>
<dbReference type="CDD" id="cd06580">
    <property type="entry name" value="TM_PBP1_transp_TpRbsC_like"/>
    <property type="match status" value="1"/>
</dbReference>
<comment type="subcellular location">
    <subcellularLocation>
        <location evidence="1">Cell membrane</location>
        <topology evidence="1">Multi-pass membrane protein</topology>
    </subcellularLocation>
</comment>
<dbReference type="EMBL" id="CAFBIY010000124">
    <property type="protein sequence ID" value="CAB4852342.1"/>
    <property type="molecule type" value="Genomic_DNA"/>
</dbReference>
<keyword evidence="4 6" id="KW-1133">Transmembrane helix</keyword>
<evidence type="ECO:0000256" key="3">
    <source>
        <dbReference type="ARBA" id="ARBA00022692"/>
    </source>
</evidence>
<feature type="transmembrane region" description="Helical" evidence="6">
    <location>
        <begin position="91"/>
        <end position="108"/>
    </location>
</feature>